<sequence>MIPLQETRRLFGPVNRPDRKTNVRHRAILRKALELFSEQELLAVFTEPIHLRVVMGSALTFNQLGKITTHYQHNGCLVTRETNAPKLEARVALHTYRAAYKLYFMSRGSDYTAAEQAWHDWIVPYLAARERSTRPDWAFQPLPGLQRMQGFPPPPPARTHARAHVPAPTPARAPVPAPRADTLPVQTLPRRLCLPLHALPLALQSPIHLLHPVLALLGACPTHPALAPPGTAPAQAENVLGGVDISDSEEDLPRMPKKRTRKFLGVVDISDSEEEDACPRKKTRV</sequence>
<organism evidence="2 3">
    <name type="scientific">Mycena rosella</name>
    <name type="common">Pink bonnet</name>
    <name type="synonym">Agaricus rosellus</name>
    <dbReference type="NCBI Taxonomy" id="1033263"/>
    <lineage>
        <taxon>Eukaryota</taxon>
        <taxon>Fungi</taxon>
        <taxon>Dikarya</taxon>
        <taxon>Basidiomycota</taxon>
        <taxon>Agaricomycotina</taxon>
        <taxon>Agaricomycetes</taxon>
        <taxon>Agaricomycetidae</taxon>
        <taxon>Agaricales</taxon>
        <taxon>Marasmiineae</taxon>
        <taxon>Mycenaceae</taxon>
        <taxon>Mycena</taxon>
    </lineage>
</organism>
<evidence type="ECO:0000313" key="3">
    <source>
        <dbReference type="Proteomes" id="UP001221757"/>
    </source>
</evidence>
<dbReference type="AlphaFoldDB" id="A0AAD7DG88"/>
<protein>
    <submittedName>
        <fullName evidence="2">Uncharacterized protein</fullName>
    </submittedName>
</protein>
<gene>
    <name evidence="2" type="ORF">B0H17DRAFT_1202696</name>
</gene>
<keyword evidence="3" id="KW-1185">Reference proteome</keyword>
<proteinExistence type="predicted"/>
<comment type="caution">
    <text evidence="2">The sequence shown here is derived from an EMBL/GenBank/DDBJ whole genome shotgun (WGS) entry which is preliminary data.</text>
</comment>
<reference evidence="2" key="1">
    <citation type="submission" date="2023-03" db="EMBL/GenBank/DDBJ databases">
        <title>Massive genome expansion in bonnet fungi (Mycena s.s.) driven by repeated elements and novel gene families across ecological guilds.</title>
        <authorList>
            <consortium name="Lawrence Berkeley National Laboratory"/>
            <person name="Harder C.B."/>
            <person name="Miyauchi S."/>
            <person name="Viragh M."/>
            <person name="Kuo A."/>
            <person name="Thoen E."/>
            <person name="Andreopoulos B."/>
            <person name="Lu D."/>
            <person name="Skrede I."/>
            <person name="Drula E."/>
            <person name="Henrissat B."/>
            <person name="Morin E."/>
            <person name="Kohler A."/>
            <person name="Barry K."/>
            <person name="LaButti K."/>
            <person name="Morin E."/>
            <person name="Salamov A."/>
            <person name="Lipzen A."/>
            <person name="Mereny Z."/>
            <person name="Hegedus B."/>
            <person name="Baldrian P."/>
            <person name="Stursova M."/>
            <person name="Weitz H."/>
            <person name="Taylor A."/>
            <person name="Grigoriev I.V."/>
            <person name="Nagy L.G."/>
            <person name="Martin F."/>
            <person name="Kauserud H."/>
        </authorList>
    </citation>
    <scope>NUCLEOTIDE SEQUENCE</scope>
    <source>
        <strain evidence="2">CBHHK067</strain>
    </source>
</reference>
<feature type="compositionally biased region" description="Pro residues" evidence="1">
    <location>
        <begin position="167"/>
        <end position="177"/>
    </location>
</feature>
<evidence type="ECO:0000313" key="2">
    <source>
        <dbReference type="EMBL" id="KAJ7688828.1"/>
    </source>
</evidence>
<feature type="region of interest" description="Disordered" evidence="1">
    <location>
        <begin position="155"/>
        <end position="180"/>
    </location>
</feature>
<name>A0AAD7DG88_MYCRO</name>
<dbReference type="Proteomes" id="UP001221757">
    <property type="component" value="Unassembled WGS sequence"/>
</dbReference>
<accession>A0AAD7DG88</accession>
<evidence type="ECO:0000256" key="1">
    <source>
        <dbReference type="SAM" id="MobiDB-lite"/>
    </source>
</evidence>
<dbReference type="EMBL" id="JARKIE010000076">
    <property type="protein sequence ID" value="KAJ7688828.1"/>
    <property type="molecule type" value="Genomic_DNA"/>
</dbReference>